<organism evidence="1 2">
    <name type="scientific">Periconia macrospinosa</name>
    <dbReference type="NCBI Taxonomy" id="97972"/>
    <lineage>
        <taxon>Eukaryota</taxon>
        <taxon>Fungi</taxon>
        <taxon>Dikarya</taxon>
        <taxon>Ascomycota</taxon>
        <taxon>Pezizomycotina</taxon>
        <taxon>Dothideomycetes</taxon>
        <taxon>Pleosporomycetidae</taxon>
        <taxon>Pleosporales</taxon>
        <taxon>Massarineae</taxon>
        <taxon>Periconiaceae</taxon>
        <taxon>Periconia</taxon>
    </lineage>
</organism>
<proteinExistence type="predicted"/>
<dbReference type="AlphaFoldDB" id="A0A2V1DK32"/>
<dbReference type="EMBL" id="KZ805419">
    <property type="protein sequence ID" value="PVH98191.1"/>
    <property type="molecule type" value="Genomic_DNA"/>
</dbReference>
<protein>
    <submittedName>
        <fullName evidence="1">Uncharacterized protein</fullName>
    </submittedName>
</protein>
<accession>A0A2V1DK32</accession>
<sequence>MAALPPTCDAQGGLGSCMGHPRRRVRDGGMEGPLPHSCFLSFLLVCSASLGVCSPAPLHAGPPMPVSSRGCARSTKTFRHELILAIVLRVSPFQVAPEYCTVLCSRFDNNLWNSPSPVPLRSTASSFFFSSLARRAALQQLRQSVPTSRAKKRPWTPHSTEALYLLFHHLYYLFLLVGCRVLLHPAPPKRLKRHPLQLCIHHQAGRGRVRCGARGAKERAVAVAGRLLRSLARCALALSALRNMVLADPACFLVCVCASKRLGSVEWGREGRSLTGCFFFPFP</sequence>
<evidence type="ECO:0000313" key="2">
    <source>
        <dbReference type="Proteomes" id="UP000244855"/>
    </source>
</evidence>
<gene>
    <name evidence="1" type="ORF">DM02DRAFT_58146</name>
</gene>
<name>A0A2V1DK32_9PLEO</name>
<reference evidence="1 2" key="1">
    <citation type="journal article" date="2018" name="Sci. Rep.">
        <title>Comparative genomics provides insights into the lifestyle and reveals functional heterogeneity of dark septate endophytic fungi.</title>
        <authorList>
            <person name="Knapp D.G."/>
            <person name="Nemeth J.B."/>
            <person name="Barry K."/>
            <person name="Hainaut M."/>
            <person name="Henrissat B."/>
            <person name="Johnson J."/>
            <person name="Kuo A."/>
            <person name="Lim J.H.P."/>
            <person name="Lipzen A."/>
            <person name="Nolan M."/>
            <person name="Ohm R.A."/>
            <person name="Tamas L."/>
            <person name="Grigoriev I.V."/>
            <person name="Spatafora J.W."/>
            <person name="Nagy L.G."/>
            <person name="Kovacs G.M."/>
        </authorList>
    </citation>
    <scope>NUCLEOTIDE SEQUENCE [LARGE SCALE GENOMIC DNA]</scope>
    <source>
        <strain evidence="1 2">DSE2036</strain>
    </source>
</reference>
<keyword evidence="2" id="KW-1185">Reference proteome</keyword>
<evidence type="ECO:0000313" key="1">
    <source>
        <dbReference type="EMBL" id="PVH98191.1"/>
    </source>
</evidence>
<dbReference type="Proteomes" id="UP000244855">
    <property type="component" value="Unassembled WGS sequence"/>
</dbReference>